<evidence type="ECO:0000313" key="1">
    <source>
        <dbReference type="EMBL" id="CEK94293.1"/>
    </source>
</evidence>
<accession>A0A0B7BMW0</accession>
<organism evidence="1">
    <name type="scientific">Arion vulgaris</name>
    <dbReference type="NCBI Taxonomy" id="1028688"/>
    <lineage>
        <taxon>Eukaryota</taxon>
        <taxon>Metazoa</taxon>
        <taxon>Spiralia</taxon>
        <taxon>Lophotrochozoa</taxon>
        <taxon>Mollusca</taxon>
        <taxon>Gastropoda</taxon>
        <taxon>Heterobranchia</taxon>
        <taxon>Euthyneura</taxon>
        <taxon>Panpulmonata</taxon>
        <taxon>Eupulmonata</taxon>
        <taxon>Stylommatophora</taxon>
        <taxon>Helicina</taxon>
        <taxon>Arionoidea</taxon>
        <taxon>Arionidae</taxon>
        <taxon>Arion</taxon>
    </lineage>
</organism>
<name>A0A0B7BMW0_9EUPU</name>
<dbReference type="EMBL" id="HACG01047428">
    <property type="protein sequence ID" value="CEK94293.1"/>
    <property type="molecule type" value="Transcribed_RNA"/>
</dbReference>
<gene>
    <name evidence="1" type="primary">ORF200123</name>
</gene>
<feature type="non-terminal residue" evidence="1">
    <location>
        <position position="65"/>
    </location>
</feature>
<reference evidence="1" key="1">
    <citation type="submission" date="2014-12" db="EMBL/GenBank/DDBJ databases">
        <title>Insight into the proteome of Arion vulgaris.</title>
        <authorList>
            <person name="Aradska J."/>
            <person name="Bulat T."/>
            <person name="Smidak R."/>
            <person name="Sarate P."/>
            <person name="Gangsoo J."/>
            <person name="Sialana F."/>
            <person name="Bilban M."/>
            <person name="Lubec G."/>
        </authorList>
    </citation>
    <scope>NUCLEOTIDE SEQUENCE</scope>
    <source>
        <tissue evidence="1">Skin</tissue>
    </source>
</reference>
<sequence>MKYLGHIKRHDYQVKIILDFSVIPGRRGRRLRRWLQDVKDMLCINCRCQTPHTEQKDVAFVMGAK</sequence>
<proteinExistence type="predicted"/>
<dbReference type="AlphaFoldDB" id="A0A0B7BMW0"/>
<protein>
    <submittedName>
        <fullName evidence="1">Uncharacterized protein</fullName>
    </submittedName>
</protein>